<keyword evidence="5 9" id="KW-0648">Protein biosynthesis</keyword>
<dbReference type="CDD" id="cd07962">
    <property type="entry name" value="Anticodon_Ia_Val"/>
    <property type="match status" value="1"/>
</dbReference>
<dbReference type="NCBIfam" id="TIGR00422">
    <property type="entry name" value="valS"/>
    <property type="match status" value="1"/>
</dbReference>
<evidence type="ECO:0000256" key="9">
    <source>
        <dbReference type="HAMAP-Rule" id="MF_02004"/>
    </source>
</evidence>
<dbReference type="OrthoDB" id="9810365at2"/>
<dbReference type="CDD" id="cd00817">
    <property type="entry name" value="ValRS_core"/>
    <property type="match status" value="1"/>
</dbReference>
<dbReference type="PRINTS" id="PR00986">
    <property type="entry name" value="TRNASYNTHVAL"/>
</dbReference>
<evidence type="ECO:0000313" key="14">
    <source>
        <dbReference type="Proteomes" id="UP000271849"/>
    </source>
</evidence>
<dbReference type="InterPro" id="IPR002303">
    <property type="entry name" value="Valyl-tRNA_ligase"/>
</dbReference>
<dbReference type="InterPro" id="IPR009080">
    <property type="entry name" value="tRNAsynth_Ia_anticodon-bd"/>
</dbReference>
<dbReference type="AlphaFoldDB" id="A0A3B1E9I5"/>
<comment type="similarity">
    <text evidence="9">Belongs to the class-I aminoacyl-tRNA synthetase family. ValS type 1 subfamily.</text>
</comment>
<gene>
    <name evidence="9 13" type="primary">valS</name>
    <name evidence="13" type="ORF">BUCINSTRO3249_0233</name>
</gene>
<evidence type="ECO:0000259" key="11">
    <source>
        <dbReference type="Pfam" id="PF00133"/>
    </source>
</evidence>
<dbReference type="HAMAP" id="MF_02004">
    <property type="entry name" value="Val_tRNA_synth_type1"/>
    <property type="match status" value="1"/>
</dbReference>
<dbReference type="Proteomes" id="UP000271849">
    <property type="component" value="Chromosome"/>
</dbReference>
<protein>
    <recommendedName>
        <fullName evidence="9">Valine--tRNA ligase</fullName>
        <ecNumber evidence="9">6.1.1.9</ecNumber>
    </recommendedName>
    <alternativeName>
        <fullName evidence="9">Valyl-tRNA synthetase</fullName>
        <shortName evidence="9">ValRS</shortName>
    </alternativeName>
</protein>
<feature type="short sequence motif" description="'KMSKS' region" evidence="9">
    <location>
        <begin position="555"/>
        <end position="559"/>
    </location>
</feature>
<dbReference type="InterPro" id="IPR009008">
    <property type="entry name" value="Val/Leu/Ile-tRNA-synth_edit"/>
</dbReference>
<evidence type="ECO:0000313" key="13">
    <source>
        <dbReference type="EMBL" id="VAX76609.1"/>
    </source>
</evidence>
<dbReference type="InterPro" id="IPR037118">
    <property type="entry name" value="Val-tRNA_synth_C_sf"/>
</dbReference>
<sequence length="952" mass="113075">MEKNYNFKVIEKIIHRNLEKNKFFFNQNDYLNRENFCIMVPPPNITGYLHMGHAFQQTIMDVIIRYNSMIGKNTLLQMGTDHAGIATQMVVERYLFNKEGKIKNEYTRKEFIKKIFSWKKQSESIMFNQIKKLGHLIDWKSVRFTLDSEFSIAVNRVFISLYKEGLVYRRKKLVHWDPKLQTVISDLEVDNRICKQTMWYIKYLILNNNNHIFNKKYLVVATTRPETLLGDTALAVHPSDNRYTKYIGSFVKVPLINRVIPIISDSSIDISKGTGCVKITPAHDFNDYAIGLRHKLLMINIFTKDGKILNKLNIFNYNGKIIKTIDNRVPENLKNQDRFVARKKILFFLKKNNYLKKFISYKIRVPYGDRSGVVLEPMLTNQWYLSMKQLSILAIKAVKTEKIVFVPKQYKNMYLSWMNNIQDWCISRQLWWGHRIPVWYDSQNNVYVGENEKLIRKEYVLSQDIILYRDPDVLDTWFSSSLWTFAGLGWPKNTKKISIFHPTDVLVCGFDIIFFWISRMIMMTMHIIKDKHGSPQIPFKTVYVTGLIRDEEGKKMSKSHGNVLDPLDMIHGISLSKLIKKRTKNLINSNMIDFITSNTIKSFPKGISAHSTDALRYTFLSLASTSRNIHWDMNRLQGYQNFCNKIWHASCFIIKHIKKNNMKQVFFNSFLLNEWILLELNNIIKKYHHYFHLFRFDSISQLLYQFVWNKFCDQYLEIIKPILKNGSDYEKKVIKNTLLYLIKTILILLHPIMPFITTYLWDIFQKKNQTQLNSIILLNPIPKYNVYFNNINIIKFMNWFQKMILVFRNIRSDFKVKHTKLLKVYLKNLSYKIRIFLQENYSLLKKVAYLKFMIEIQEFKIPSPYIIRIIDNIEIFILVDSFLDVNLELQRLNKKIILLKNQINNIKNLLLNKNFLVGAPSHVIKEKKFLLKDNIRFLKKINNQKTVLLKKI</sequence>
<comment type="subcellular location">
    <subcellularLocation>
        <location evidence="9">Cytoplasm</location>
    </subcellularLocation>
</comment>
<keyword evidence="10" id="KW-0472">Membrane</keyword>
<dbReference type="GO" id="GO:0004832">
    <property type="term" value="F:valine-tRNA ligase activity"/>
    <property type="evidence" value="ECO:0007669"/>
    <property type="project" value="UniProtKB-UniRule"/>
</dbReference>
<evidence type="ECO:0000256" key="10">
    <source>
        <dbReference type="SAM" id="Phobius"/>
    </source>
</evidence>
<feature type="domain" description="Aminoacyl-tRNA synthetase class Ia" evidence="11">
    <location>
        <begin position="22"/>
        <end position="632"/>
    </location>
</feature>
<dbReference type="FunFam" id="3.40.50.620:FF:000073">
    <property type="entry name" value="Valine--tRNA ligase"/>
    <property type="match status" value="1"/>
</dbReference>
<evidence type="ECO:0000256" key="4">
    <source>
        <dbReference type="ARBA" id="ARBA00022840"/>
    </source>
</evidence>
<dbReference type="SUPFAM" id="SSF46589">
    <property type="entry name" value="tRNA-binding arm"/>
    <property type="match status" value="1"/>
</dbReference>
<dbReference type="SUPFAM" id="SSF52374">
    <property type="entry name" value="Nucleotidylyl transferase"/>
    <property type="match status" value="1"/>
</dbReference>
<dbReference type="Gene3D" id="3.90.740.10">
    <property type="entry name" value="Valyl/Leucyl/Isoleucyl-tRNA synthetase, editing domain"/>
    <property type="match status" value="1"/>
</dbReference>
<dbReference type="Pfam" id="PF00133">
    <property type="entry name" value="tRNA-synt_1"/>
    <property type="match status" value="1"/>
</dbReference>
<evidence type="ECO:0000256" key="6">
    <source>
        <dbReference type="ARBA" id="ARBA00023054"/>
    </source>
</evidence>
<proteinExistence type="inferred from homology"/>
<dbReference type="InterPro" id="IPR001412">
    <property type="entry name" value="aa-tRNA-synth_I_CS"/>
</dbReference>
<keyword evidence="4 9" id="KW-0067">ATP-binding</keyword>
<evidence type="ECO:0000256" key="5">
    <source>
        <dbReference type="ARBA" id="ARBA00022917"/>
    </source>
</evidence>
<evidence type="ECO:0000256" key="8">
    <source>
        <dbReference type="ARBA" id="ARBA00047552"/>
    </source>
</evidence>
<keyword evidence="7 9" id="KW-0030">Aminoacyl-tRNA synthetase</keyword>
<comment type="domain">
    <text evidence="9">ValRS has two distinct active sites: one for aminoacylation and one for editing. The misactivated threonine is translocated from the active site to the editing site.</text>
</comment>
<dbReference type="GO" id="GO:0005524">
    <property type="term" value="F:ATP binding"/>
    <property type="evidence" value="ECO:0007669"/>
    <property type="project" value="UniProtKB-UniRule"/>
</dbReference>
<dbReference type="RefSeq" id="WP_158349110.1">
    <property type="nucleotide sequence ID" value="NZ_LR025085.1"/>
</dbReference>
<evidence type="ECO:0000256" key="2">
    <source>
        <dbReference type="ARBA" id="ARBA00022598"/>
    </source>
</evidence>
<dbReference type="Gene3D" id="1.10.287.380">
    <property type="entry name" value="Valyl-tRNA synthetase, C-terminal domain"/>
    <property type="match status" value="1"/>
</dbReference>
<dbReference type="Gene3D" id="1.10.730.10">
    <property type="entry name" value="Isoleucyl-tRNA Synthetase, Domain 1"/>
    <property type="match status" value="1"/>
</dbReference>
<keyword evidence="10" id="KW-0812">Transmembrane</keyword>
<keyword evidence="10" id="KW-1133">Transmembrane helix</keyword>
<dbReference type="SUPFAM" id="SSF50677">
    <property type="entry name" value="ValRS/IleRS/LeuRS editing domain"/>
    <property type="match status" value="1"/>
</dbReference>
<keyword evidence="6 9" id="KW-0175">Coiled coil</keyword>
<dbReference type="STRING" id="1921549.GCA_900128825_00232"/>
<feature type="transmembrane region" description="Helical" evidence="10">
    <location>
        <begin position="499"/>
        <end position="517"/>
    </location>
</feature>
<dbReference type="InterPro" id="IPR002300">
    <property type="entry name" value="aa-tRNA-synth_Ia"/>
</dbReference>
<dbReference type="PROSITE" id="PS00178">
    <property type="entry name" value="AA_TRNA_LIGASE_I"/>
    <property type="match status" value="1"/>
</dbReference>
<feature type="binding site" evidence="9">
    <location>
        <position position="558"/>
    </location>
    <ligand>
        <name>ATP</name>
        <dbReference type="ChEBI" id="CHEBI:30616"/>
    </ligand>
</feature>
<keyword evidence="1 9" id="KW-0963">Cytoplasm</keyword>
<evidence type="ECO:0000256" key="1">
    <source>
        <dbReference type="ARBA" id="ARBA00022490"/>
    </source>
</evidence>
<dbReference type="InterPro" id="IPR013155">
    <property type="entry name" value="M/V/L/I-tRNA-synth_anticd-bd"/>
</dbReference>
<dbReference type="Pfam" id="PF08264">
    <property type="entry name" value="Anticodon_1"/>
    <property type="match status" value="1"/>
</dbReference>
<comment type="domain">
    <text evidence="9">The C-terminal coiled-coil domain is crucial for aminoacylation activity.</text>
</comment>
<accession>A0A3B1E9I5</accession>
<keyword evidence="3 9" id="KW-0547">Nucleotide-binding</keyword>
<comment type="subunit">
    <text evidence="9">Monomer.</text>
</comment>
<evidence type="ECO:0000259" key="12">
    <source>
        <dbReference type="Pfam" id="PF08264"/>
    </source>
</evidence>
<dbReference type="GO" id="GO:0005829">
    <property type="term" value="C:cytosol"/>
    <property type="evidence" value="ECO:0007669"/>
    <property type="project" value="TreeGrafter"/>
</dbReference>
<organism evidence="13 14">
    <name type="scientific">Buchnera aphidicola</name>
    <name type="common">Cinara strobi</name>
    <dbReference type="NCBI Taxonomy" id="1921549"/>
    <lineage>
        <taxon>Bacteria</taxon>
        <taxon>Pseudomonadati</taxon>
        <taxon>Pseudomonadota</taxon>
        <taxon>Gammaproteobacteria</taxon>
        <taxon>Enterobacterales</taxon>
        <taxon>Erwiniaceae</taxon>
        <taxon>Buchnera</taxon>
    </lineage>
</organism>
<keyword evidence="2 9" id="KW-0436">Ligase</keyword>
<evidence type="ECO:0000256" key="7">
    <source>
        <dbReference type="ARBA" id="ARBA00023146"/>
    </source>
</evidence>
<dbReference type="InterPro" id="IPR014729">
    <property type="entry name" value="Rossmann-like_a/b/a_fold"/>
</dbReference>
<reference evidence="14" key="1">
    <citation type="submission" date="2018-09" db="EMBL/GenBank/DDBJ databases">
        <authorList>
            <person name="Manzano-Marin A."/>
            <person name="Manzano-Marin A."/>
        </authorList>
    </citation>
    <scope>NUCLEOTIDE SEQUENCE [LARGE SCALE GENOMIC DNA]</scope>
    <source>
        <strain evidence="14">BuCistrobi</strain>
    </source>
</reference>
<dbReference type="InterPro" id="IPR010978">
    <property type="entry name" value="tRNA-bd_arm"/>
</dbReference>
<comment type="catalytic activity">
    <reaction evidence="8 9">
        <text>tRNA(Val) + L-valine + ATP = L-valyl-tRNA(Val) + AMP + diphosphate</text>
        <dbReference type="Rhea" id="RHEA:10704"/>
        <dbReference type="Rhea" id="RHEA-COMP:9672"/>
        <dbReference type="Rhea" id="RHEA-COMP:9708"/>
        <dbReference type="ChEBI" id="CHEBI:30616"/>
        <dbReference type="ChEBI" id="CHEBI:33019"/>
        <dbReference type="ChEBI" id="CHEBI:57762"/>
        <dbReference type="ChEBI" id="CHEBI:78442"/>
        <dbReference type="ChEBI" id="CHEBI:78537"/>
        <dbReference type="ChEBI" id="CHEBI:456215"/>
        <dbReference type="EC" id="6.1.1.9"/>
    </reaction>
</comment>
<comment type="function">
    <text evidence="9">Catalyzes the attachment of valine to tRNA(Val). As ValRS can inadvertently accommodate and process structurally similar amino acids such as threonine, to avoid such errors, it has a 'posttransfer' editing activity that hydrolyzes mischarged Thr-tRNA(Val) in a tRNA-dependent manner.</text>
</comment>
<dbReference type="SUPFAM" id="SSF47323">
    <property type="entry name" value="Anticodon-binding domain of a subclass of class I aminoacyl-tRNA synthetases"/>
    <property type="match status" value="1"/>
</dbReference>
<dbReference type="EC" id="6.1.1.9" evidence="9"/>
<dbReference type="PANTHER" id="PTHR11946:SF93">
    <property type="entry name" value="VALINE--TRNA LIGASE, CHLOROPLASTIC_MITOCHONDRIAL 2"/>
    <property type="match status" value="1"/>
</dbReference>
<dbReference type="EMBL" id="LR025085">
    <property type="protein sequence ID" value="VAX76609.1"/>
    <property type="molecule type" value="Genomic_DNA"/>
</dbReference>
<evidence type="ECO:0000256" key="3">
    <source>
        <dbReference type="ARBA" id="ARBA00022741"/>
    </source>
</evidence>
<dbReference type="NCBIfam" id="NF004349">
    <property type="entry name" value="PRK05729.1"/>
    <property type="match status" value="1"/>
</dbReference>
<name>A0A3B1E9I5_9GAMM</name>
<feature type="short sequence motif" description="'HIGH' region" evidence="9">
    <location>
        <begin position="43"/>
        <end position="53"/>
    </location>
</feature>
<feature type="domain" description="Methionyl/Valyl/Leucyl/Isoleucyl-tRNA synthetase anticodon-binding" evidence="12">
    <location>
        <begin position="674"/>
        <end position="825"/>
    </location>
</feature>
<dbReference type="GO" id="GO:0006438">
    <property type="term" value="P:valyl-tRNA aminoacylation"/>
    <property type="evidence" value="ECO:0007669"/>
    <property type="project" value="UniProtKB-UniRule"/>
</dbReference>
<dbReference type="Gene3D" id="3.40.50.620">
    <property type="entry name" value="HUPs"/>
    <property type="match status" value="2"/>
</dbReference>
<dbReference type="InterPro" id="IPR033705">
    <property type="entry name" value="Anticodon_Ia_Val"/>
</dbReference>
<dbReference type="GO" id="GO:0002161">
    <property type="term" value="F:aminoacyl-tRNA deacylase activity"/>
    <property type="evidence" value="ECO:0007669"/>
    <property type="project" value="InterPro"/>
</dbReference>
<feature type="transmembrane region" description="Helical" evidence="10">
    <location>
        <begin position="738"/>
        <end position="761"/>
    </location>
</feature>
<dbReference type="PANTHER" id="PTHR11946">
    <property type="entry name" value="VALYL-TRNA SYNTHETASES"/>
    <property type="match status" value="1"/>
</dbReference>